<evidence type="ECO:0000256" key="7">
    <source>
        <dbReference type="SAM" id="Phobius"/>
    </source>
</evidence>
<keyword evidence="5 7" id="KW-1133">Transmembrane helix</keyword>
<feature type="transmembrane region" description="Helical" evidence="7">
    <location>
        <begin position="65"/>
        <end position="82"/>
    </location>
</feature>
<dbReference type="EMBL" id="FMYM01000001">
    <property type="protein sequence ID" value="SDB82170.1"/>
    <property type="molecule type" value="Genomic_DNA"/>
</dbReference>
<keyword evidence="6 7" id="KW-0472">Membrane</keyword>
<dbReference type="Pfam" id="PF07690">
    <property type="entry name" value="MFS_1"/>
    <property type="match status" value="1"/>
</dbReference>
<feature type="transmembrane region" description="Helical" evidence="7">
    <location>
        <begin position="155"/>
        <end position="176"/>
    </location>
</feature>
<feature type="domain" description="Major facilitator superfamily (MFS) profile" evidence="8">
    <location>
        <begin position="229"/>
        <end position="410"/>
    </location>
</feature>
<feature type="transmembrane region" description="Helical" evidence="7">
    <location>
        <begin position="182"/>
        <end position="201"/>
    </location>
</feature>
<dbReference type="SUPFAM" id="SSF103473">
    <property type="entry name" value="MFS general substrate transporter"/>
    <property type="match status" value="1"/>
</dbReference>
<gene>
    <name evidence="9" type="ORF">SAMN05421737_101152</name>
</gene>
<dbReference type="PANTHER" id="PTHR23513">
    <property type="entry name" value="INTEGRAL MEMBRANE EFFLUX PROTEIN-RELATED"/>
    <property type="match status" value="1"/>
</dbReference>
<dbReference type="Gene3D" id="1.20.1250.20">
    <property type="entry name" value="MFS general substrate transporter like domains"/>
    <property type="match status" value="1"/>
</dbReference>
<dbReference type="GO" id="GO:0022857">
    <property type="term" value="F:transmembrane transporter activity"/>
    <property type="evidence" value="ECO:0007669"/>
    <property type="project" value="InterPro"/>
</dbReference>
<dbReference type="RefSeq" id="WP_090774393.1">
    <property type="nucleotide sequence ID" value="NZ_FMYM01000001.1"/>
</dbReference>
<dbReference type="CDD" id="cd06173">
    <property type="entry name" value="MFS_MefA_like"/>
    <property type="match status" value="1"/>
</dbReference>
<comment type="subcellular location">
    <subcellularLocation>
        <location evidence="1">Cell membrane</location>
        <topology evidence="1">Multi-pass membrane protein</topology>
    </subcellularLocation>
</comment>
<feature type="transmembrane region" description="Helical" evidence="7">
    <location>
        <begin position="89"/>
        <end position="107"/>
    </location>
</feature>
<dbReference type="PANTHER" id="PTHR23513:SF6">
    <property type="entry name" value="MAJOR FACILITATOR SUPERFAMILY ASSOCIATED DOMAIN-CONTAINING PROTEIN"/>
    <property type="match status" value="1"/>
</dbReference>
<dbReference type="InterPro" id="IPR036259">
    <property type="entry name" value="MFS_trans_sf"/>
</dbReference>
<dbReference type="InterPro" id="IPR020846">
    <property type="entry name" value="MFS_dom"/>
</dbReference>
<keyword evidence="4 7" id="KW-0812">Transmembrane</keyword>
<feature type="transmembrane region" description="Helical" evidence="7">
    <location>
        <begin position="230"/>
        <end position="254"/>
    </location>
</feature>
<feature type="transmembrane region" description="Helical" evidence="7">
    <location>
        <begin position="360"/>
        <end position="377"/>
    </location>
</feature>
<evidence type="ECO:0000256" key="5">
    <source>
        <dbReference type="ARBA" id="ARBA00022989"/>
    </source>
</evidence>
<feature type="transmembrane region" description="Helical" evidence="7">
    <location>
        <begin position="320"/>
        <end position="339"/>
    </location>
</feature>
<feature type="transmembrane region" description="Helical" evidence="7">
    <location>
        <begin position="113"/>
        <end position="134"/>
    </location>
</feature>
<dbReference type="InterPro" id="IPR011701">
    <property type="entry name" value="MFS"/>
</dbReference>
<feature type="transmembrane region" description="Helical" evidence="7">
    <location>
        <begin position="21"/>
        <end position="45"/>
    </location>
</feature>
<dbReference type="PROSITE" id="PS50850">
    <property type="entry name" value="MFS"/>
    <property type="match status" value="1"/>
</dbReference>
<reference evidence="10" key="1">
    <citation type="submission" date="2016-09" db="EMBL/GenBank/DDBJ databases">
        <authorList>
            <person name="Varghese N."/>
            <person name="Submissions S."/>
        </authorList>
    </citation>
    <scope>NUCLEOTIDE SEQUENCE [LARGE SCALE GENOMIC DNA]</scope>
    <source>
        <strain evidence="10">25nlg</strain>
    </source>
</reference>
<keyword evidence="10" id="KW-1185">Reference proteome</keyword>
<evidence type="ECO:0000256" key="4">
    <source>
        <dbReference type="ARBA" id="ARBA00022692"/>
    </source>
</evidence>
<keyword evidence="3" id="KW-1003">Cell membrane</keyword>
<dbReference type="OrthoDB" id="2276409at2"/>
<feature type="transmembrane region" description="Helical" evidence="7">
    <location>
        <begin position="296"/>
        <end position="314"/>
    </location>
</feature>
<name>A0A1G6GJQ0_9BACI</name>
<evidence type="ECO:0000256" key="3">
    <source>
        <dbReference type="ARBA" id="ARBA00022475"/>
    </source>
</evidence>
<dbReference type="STRING" id="1464122.SAMN05421737_101152"/>
<feature type="transmembrane region" description="Helical" evidence="7">
    <location>
        <begin position="383"/>
        <end position="401"/>
    </location>
</feature>
<dbReference type="Proteomes" id="UP000242662">
    <property type="component" value="Unassembled WGS sequence"/>
</dbReference>
<sequence length="410" mass="45586">MGQRQYLQTEEKVPSLWKNRSFLLLWGSGASAAIGLQIYTIVIPLLVYEMSQSALAMSSMRVMEFLPNVLLGMVAGVIVDRLRRKRVMIVMIGVQWLVLCVLLSLLWTDSLGLWMLFILGFLFSSSGYFIGNASHSALPQMIDRTQLTEANAKMSFIDTLIRMIGPGIAGVVLAATSFLGTLSIQFVFVTLSFVAVLLMHFPEVKHVQKKQSFWADMKEGVRELFGNRTLLTPTVAVIFQNFASSMVLGVLIFFAVDVLGSSETEVGLMFSVSAIGGLLGALVVKRMTDKFPRGKVYTYVMLGEVIGYVVLLVAGTWWVIGISLAIRTFFITISNVVYFSIRQEFTPNHLLGRVSGTSSMLMKLMLPAGLLAAGLWAEYFSVRILFVVTLVLCLVIFLVMLRTNFYRTVR</sequence>
<evidence type="ECO:0000259" key="8">
    <source>
        <dbReference type="PROSITE" id="PS50850"/>
    </source>
</evidence>
<evidence type="ECO:0000256" key="1">
    <source>
        <dbReference type="ARBA" id="ARBA00004651"/>
    </source>
</evidence>
<evidence type="ECO:0000313" key="10">
    <source>
        <dbReference type="Proteomes" id="UP000242662"/>
    </source>
</evidence>
<keyword evidence="2" id="KW-0813">Transport</keyword>
<evidence type="ECO:0000256" key="2">
    <source>
        <dbReference type="ARBA" id="ARBA00022448"/>
    </source>
</evidence>
<protein>
    <submittedName>
        <fullName evidence="9">Na+/melibiose symporter</fullName>
    </submittedName>
</protein>
<dbReference type="AlphaFoldDB" id="A0A1G6GJQ0"/>
<feature type="transmembrane region" description="Helical" evidence="7">
    <location>
        <begin position="266"/>
        <end position="284"/>
    </location>
</feature>
<evidence type="ECO:0000313" key="9">
    <source>
        <dbReference type="EMBL" id="SDB82170.1"/>
    </source>
</evidence>
<dbReference type="GO" id="GO:0005886">
    <property type="term" value="C:plasma membrane"/>
    <property type="evidence" value="ECO:0007669"/>
    <property type="project" value="UniProtKB-SubCell"/>
</dbReference>
<proteinExistence type="predicted"/>
<organism evidence="9 10">
    <name type="scientific">Shouchella lonarensis</name>
    <dbReference type="NCBI Taxonomy" id="1464122"/>
    <lineage>
        <taxon>Bacteria</taxon>
        <taxon>Bacillati</taxon>
        <taxon>Bacillota</taxon>
        <taxon>Bacilli</taxon>
        <taxon>Bacillales</taxon>
        <taxon>Bacillaceae</taxon>
        <taxon>Shouchella</taxon>
    </lineage>
</organism>
<accession>A0A1G6GJQ0</accession>
<evidence type="ECO:0000256" key="6">
    <source>
        <dbReference type="ARBA" id="ARBA00023136"/>
    </source>
</evidence>